<evidence type="ECO:0000256" key="2">
    <source>
        <dbReference type="ARBA" id="ARBA00007441"/>
    </source>
</evidence>
<evidence type="ECO:0000256" key="5">
    <source>
        <dbReference type="ARBA" id="ARBA00022898"/>
    </source>
</evidence>
<dbReference type="GO" id="GO:0030170">
    <property type="term" value="F:pyridoxal phosphate binding"/>
    <property type="evidence" value="ECO:0007669"/>
    <property type="project" value="InterPro"/>
</dbReference>
<evidence type="ECO:0000256" key="8">
    <source>
        <dbReference type="SAM" id="MobiDB-lite"/>
    </source>
</evidence>
<sequence length="497" mass="55331">MVQTSFGVTEKSAKIGCLTGDPTIFGNLTPAREVIESVKKTVDCGKCNGYAPSSGTVAARQAVADYSSTDKVRVDWQDVILCSGCSTSLDLCISVIANPGENILIPRPGFALYRTLAEGLGIKVKMYNLRPENRWEVDLDHLESQIDGNTRAIVVNNPSNPCGSVYSKRHLREILDVASRNCVPIIADEIYEHLVFAGEEYFAMASLPSDVPILSCSGLTKRYLLKIVFLVFSSYPLVLCAITGGMSPPGFELLRCASRQVLYSFRFLIPGWRVGWIVIHDKNGIFEKEVKPGLMRLTQRTLGCNTIVQGAIPEILKYTPTDFYNSTIKTLQRNATVVYKKLSEIPGLKPVMPQGAMYLMVTIIIIIISIINVINGLKIRTYLDKLILPLTTPFRYLQIGIDMSYFPDIQNDHRFVELMVTEESVFCLPGKCFDYPNYVRITLSPPEEILREACERIALFCARHYKAPSKRSERKASCRDVTAPDSPASELSGRNLA</sequence>
<dbReference type="PANTHER" id="PTHR45744">
    <property type="entry name" value="TYROSINE AMINOTRANSFERASE"/>
    <property type="match status" value="1"/>
</dbReference>
<evidence type="ECO:0000256" key="9">
    <source>
        <dbReference type="SAM" id="Phobius"/>
    </source>
</evidence>
<dbReference type="InterPro" id="IPR015424">
    <property type="entry name" value="PyrdxlP-dep_Trfase"/>
</dbReference>
<keyword evidence="3" id="KW-0032">Aminotransferase</keyword>
<dbReference type="GO" id="GO:0004838">
    <property type="term" value="F:L-tyrosine-2-oxoglutarate transaminase activity"/>
    <property type="evidence" value="ECO:0007669"/>
    <property type="project" value="UniProtKB-UniRule"/>
</dbReference>
<feature type="modified residue" description="N6-(pyridoxal phosphate)lysine" evidence="7">
    <location>
        <position position="221"/>
    </location>
</feature>
<dbReference type="Gene3D" id="3.40.640.10">
    <property type="entry name" value="Type I PLP-dependent aspartate aminotransferase-like (Major domain)"/>
    <property type="match status" value="2"/>
</dbReference>
<keyword evidence="9" id="KW-0812">Transmembrane</keyword>
<evidence type="ECO:0000256" key="4">
    <source>
        <dbReference type="ARBA" id="ARBA00022679"/>
    </source>
</evidence>
<keyword evidence="5 6" id="KW-0663">Pyridoxal phosphate</keyword>
<evidence type="ECO:0000313" key="11">
    <source>
        <dbReference type="EMBL" id="KAK6622973.1"/>
    </source>
</evidence>
<evidence type="ECO:0000256" key="1">
    <source>
        <dbReference type="ARBA" id="ARBA00001933"/>
    </source>
</evidence>
<comment type="similarity">
    <text evidence="2 6">Belongs to the class-I pyridoxal-phosphate-dependent aminotransferase family.</text>
</comment>
<evidence type="ECO:0000256" key="3">
    <source>
        <dbReference type="ARBA" id="ARBA00022576"/>
    </source>
</evidence>
<dbReference type="Proteomes" id="UP001372834">
    <property type="component" value="Unassembled WGS sequence"/>
</dbReference>
<reference evidence="11 12" key="1">
    <citation type="submission" date="2023-10" db="EMBL/GenBank/DDBJ databases">
        <title>Genomes of two closely related lineages of the louse Polyplax serrata with different host specificities.</title>
        <authorList>
            <person name="Martinu J."/>
            <person name="Tarabai H."/>
            <person name="Stefka J."/>
            <person name="Hypsa V."/>
        </authorList>
    </citation>
    <scope>NUCLEOTIDE SEQUENCE [LARGE SCALE GENOMIC DNA]</scope>
    <source>
        <strain evidence="11">HR10_N</strain>
    </source>
</reference>
<gene>
    <name evidence="11" type="ORF">RUM43_008825</name>
</gene>
<comment type="caution">
    <text evidence="11">The sequence shown here is derived from an EMBL/GenBank/DDBJ whole genome shotgun (WGS) entry which is preliminary data.</text>
</comment>
<dbReference type="EC" id="2.6.1.5" evidence="6"/>
<dbReference type="PIRSF" id="PIRSF000517">
    <property type="entry name" value="Tyr_transaminase"/>
    <property type="match status" value="1"/>
</dbReference>
<evidence type="ECO:0000313" key="12">
    <source>
        <dbReference type="Proteomes" id="UP001372834"/>
    </source>
</evidence>
<feature type="domain" description="Aminotransferase class I/classII large" evidence="10">
    <location>
        <begin position="266"/>
        <end position="457"/>
    </location>
</feature>
<evidence type="ECO:0000256" key="7">
    <source>
        <dbReference type="PIRSR" id="PIRSR000517-1"/>
    </source>
</evidence>
<keyword evidence="4" id="KW-0808">Transferase</keyword>
<dbReference type="GO" id="GO:0006572">
    <property type="term" value="P:L-tyrosine catabolic process"/>
    <property type="evidence" value="ECO:0007669"/>
    <property type="project" value="TreeGrafter"/>
</dbReference>
<keyword evidence="9" id="KW-0472">Membrane</keyword>
<dbReference type="GO" id="GO:0006559">
    <property type="term" value="P:L-phenylalanine catabolic process"/>
    <property type="evidence" value="ECO:0007669"/>
    <property type="project" value="UniProtKB-UniRule"/>
</dbReference>
<proteinExistence type="inferred from homology"/>
<feature type="region of interest" description="Disordered" evidence="8">
    <location>
        <begin position="474"/>
        <end position="497"/>
    </location>
</feature>
<dbReference type="PANTHER" id="PTHR45744:SF2">
    <property type="entry name" value="TYROSINE AMINOTRANSFERASE"/>
    <property type="match status" value="1"/>
</dbReference>
<evidence type="ECO:0000259" key="10">
    <source>
        <dbReference type="Pfam" id="PF00155"/>
    </source>
</evidence>
<dbReference type="SUPFAM" id="SSF53383">
    <property type="entry name" value="PLP-dependent transferases"/>
    <property type="match status" value="2"/>
</dbReference>
<protein>
    <recommendedName>
        <fullName evidence="6">Tyrosine aminotransferase</fullName>
        <shortName evidence="6">TAT</shortName>
        <ecNumber evidence="6">2.6.1.5</ecNumber>
    </recommendedName>
</protein>
<dbReference type="InterPro" id="IPR005958">
    <property type="entry name" value="TyrNic_aminoTrfase"/>
</dbReference>
<dbReference type="Gene3D" id="3.90.1150.10">
    <property type="entry name" value="Aspartate Aminotransferase, domain 1"/>
    <property type="match status" value="3"/>
</dbReference>
<feature type="transmembrane region" description="Helical" evidence="9">
    <location>
        <begin position="356"/>
        <end position="377"/>
    </location>
</feature>
<dbReference type="InterPro" id="IPR004839">
    <property type="entry name" value="Aminotransferase_I/II_large"/>
</dbReference>
<comment type="cofactor">
    <cofactor evidence="1 6 7">
        <name>pyridoxal 5'-phosphate</name>
        <dbReference type="ChEBI" id="CHEBI:597326"/>
    </cofactor>
</comment>
<dbReference type="InterPro" id="IPR015422">
    <property type="entry name" value="PyrdxlP-dep_Trfase_small"/>
</dbReference>
<comment type="subunit">
    <text evidence="6">Homodimer.</text>
</comment>
<dbReference type="Pfam" id="PF00155">
    <property type="entry name" value="Aminotran_1_2"/>
    <property type="match status" value="2"/>
</dbReference>
<dbReference type="InterPro" id="IPR015421">
    <property type="entry name" value="PyrdxlP-dep_Trfase_major"/>
</dbReference>
<comment type="catalytic activity">
    <reaction evidence="6">
        <text>L-tyrosine + 2-oxoglutarate = 3-(4-hydroxyphenyl)pyruvate + L-glutamate</text>
        <dbReference type="Rhea" id="RHEA:15093"/>
        <dbReference type="ChEBI" id="CHEBI:16810"/>
        <dbReference type="ChEBI" id="CHEBI:29985"/>
        <dbReference type="ChEBI" id="CHEBI:36242"/>
        <dbReference type="ChEBI" id="CHEBI:58315"/>
        <dbReference type="EC" id="2.6.1.5"/>
    </reaction>
</comment>
<name>A0AAN8PGT6_POLSC</name>
<keyword evidence="9" id="KW-1133">Transmembrane helix</keyword>
<feature type="domain" description="Aminotransferase class I/classII large" evidence="10">
    <location>
        <begin position="19"/>
        <end position="224"/>
    </location>
</feature>
<dbReference type="EMBL" id="JAWJWE010000038">
    <property type="protein sequence ID" value="KAK6622973.1"/>
    <property type="molecule type" value="Genomic_DNA"/>
</dbReference>
<organism evidence="11 12">
    <name type="scientific">Polyplax serrata</name>
    <name type="common">Common mouse louse</name>
    <dbReference type="NCBI Taxonomy" id="468196"/>
    <lineage>
        <taxon>Eukaryota</taxon>
        <taxon>Metazoa</taxon>
        <taxon>Ecdysozoa</taxon>
        <taxon>Arthropoda</taxon>
        <taxon>Hexapoda</taxon>
        <taxon>Insecta</taxon>
        <taxon>Pterygota</taxon>
        <taxon>Neoptera</taxon>
        <taxon>Paraneoptera</taxon>
        <taxon>Psocodea</taxon>
        <taxon>Troctomorpha</taxon>
        <taxon>Phthiraptera</taxon>
        <taxon>Anoplura</taxon>
        <taxon>Polyplacidae</taxon>
        <taxon>Polyplax</taxon>
    </lineage>
</organism>
<accession>A0AAN8PGT6</accession>
<dbReference type="AlphaFoldDB" id="A0AAN8PGT6"/>
<comment type="pathway">
    <text evidence="6">Amino-acid degradation; L-phenylalanine degradation; acetoacetate and fumarate from L-phenylalanine: step 2/6.</text>
</comment>
<dbReference type="CDD" id="cd00609">
    <property type="entry name" value="AAT_like"/>
    <property type="match status" value="1"/>
</dbReference>
<evidence type="ECO:0000256" key="6">
    <source>
        <dbReference type="PIRNR" id="PIRNR000517"/>
    </source>
</evidence>
<feature type="transmembrane region" description="Helical" evidence="9">
    <location>
        <begin position="223"/>
        <end position="244"/>
    </location>
</feature>
<comment type="function">
    <text evidence="6">Transaminase involved in tyrosine breakdown. Converts tyrosine to p-hydroxyphenylpyruvate.</text>
</comment>